<dbReference type="PROSITE" id="PS50977">
    <property type="entry name" value="HTH_TETR_2"/>
    <property type="match status" value="1"/>
</dbReference>
<evidence type="ECO:0000313" key="7">
    <source>
        <dbReference type="EMBL" id="MBB4539271.1"/>
    </source>
</evidence>
<dbReference type="AlphaFoldDB" id="A0A7W6ZNP2"/>
<feature type="domain" description="HTH tetR-type" evidence="5">
    <location>
        <begin position="22"/>
        <end position="82"/>
    </location>
</feature>
<evidence type="ECO:0000256" key="4">
    <source>
        <dbReference type="PROSITE-ProRule" id="PRU00335"/>
    </source>
</evidence>
<feature type="DNA-binding region" description="H-T-H motif" evidence="4">
    <location>
        <begin position="45"/>
        <end position="64"/>
    </location>
</feature>
<keyword evidence="3" id="KW-0804">Transcription</keyword>
<evidence type="ECO:0000256" key="1">
    <source>
        <dbReference type="ARBA" id="ARBA00023015"/>
    </source>
</evidence>
<keyword evidence="1" id="KW-0805">Transcription regulation</keyword>
<reference evidence="8 9" key="1">
    <citation type="submission" date="2020-08" db="EMBL/GenBank/DDBJ databases">
        <title>Genomic Encyclopedia of Type Strains, Phase IV (KMG-V): Genome sequencing to study the core and pangenomes of soil and plant-associated prokaryotes.</title>
        <authorList>
            <person name="Whitman W."/>
        </authorList>
    </citation>
    <scope>NUCLEOTIDE SEQUENCE [LARGE SCALE GENOMIC DNA]</scope>
    <source>
        <strain evidence="6 9">SEMIA 471</strain>
        <strain evidence="7 8">SEMIA 489</strain>
    </source>
</reference>
<protein>
    <submittedName>
        <fullName evidence="7">AcrR family transcriptional regulator</fullName>
    </submittedName>
</protein>
<dbReference type="InterPro" id="IPR050109">
    <property type="entry name" value="HTH-type_TetR-like_transc_reg"/>
</dbReference>
<dbReference type="SUPFAM" id="SSF46689">
    <property type="entry name" value="Homeodomain-like"/>
    <property type="match status" value="1"/>
</dbReference>
<dbReference type="GO" id="GO:0000976">
    <property type="term" value="F:transcription cis-regulatory region binding"/>
    <property type="evidence" value="ECO:0007669"/>
    <property type="project" value="TreeGrafter"/>
</dbReference>
<dbReference type="EMBL" id="JACIID010000023">
    <property type="protein sequence ID" value="MBB4539271.1"/>
    <property type="molecule type" value="Genomic_DNA"/>
</dbReference>
<sequence>MNVVQKIEVEWLMAGRREEKREDLKARLIEAARERIARDGLTNLRARDITQDAGCALGGLYTVFSDLAELVIHVNSATLKALEAKLTLPEARDKSPTDRLRNLAQGYLAFAVEHRNLWKALFDHFPPDTSPTPQWHLDEHLFLMDVIAEPLAELQPDMPPEDRAIRARTLFGAVHGVVSISLEGRFVGLPLERLAREVDELVQTIAAGAVRRREAGA</sequence>
<dbReference type="Pfam" id="PF13305">
    <property type="entry name" value="TetR_C_33"/>
    <property type="match status" value="1"/>
</dbReference>
<evidence type="ECO:0000313" key="8">
    <source>
        <dbReference type="Proteomes" id="UP000523431"/>
    </source>
</evidence>
<dbReference type="Proteomes" id="UP000557344">
    <property type="component" value="Unassembled WGS sequence"/>
</dbReference>
<dbReference type="Gene3D" id="1.10.357.10">
    <property type="entry name" value="Tetracycline Repressor, domain 2"/>
    <property type="match status" value="1"/>
</dbReference>
<dbReference type="Proteomes" id="UP000523431">
    <property type="component" value="Unassembled WGS sequence"/>
</dbReference>
<dbReference type="InterPro" id="IPR036271">
    <property type="entry name" value="Tet_transcr_reg_TetR-rel_C_sf"/>
</dbReference>
<dbReference type="InterPro" id="IPR009057">
    <property type="entry name" value="Homeodomain-like_sf"/>
</dbReference>
<dbReference type="PANTHER" id="PTHR30055">
    <property type="entry name" value="HTH-TYPE TRANSCRIPTIONAL REGULATOR RUTR"/>
    <property type="match status" value="1"/>
</dbReference>
<dbReference type="PANTHER" id="PTHR30055:SF234">
    <property type="entry name" value="HTH-TYPE TRANSCRIPTIONAL REGULATOR BETI"/>
    <property type="match status" value="1"/>
</dbReference>
<keyword evidence="2 4" id="KW-0238">DNA-binding</keyword>
<dbReference type="InterPro" id="IPR001647">
    <property type="entry name" value="HTH_TetR"/>
</dbReference>
<gene>
    <name evidence="6" type="ORF">GGE46_006072</name>
    <name evidence="7" type="ORF">GGE57_006063</name>
</gene>
<organism evidence="7 8">
    <name type="scientific">Rhizobium etli</name>
    <dbReference type="NCBI Taxonomy" id="29449"/>
    <lineage>
        <taxon>Bacteria</taxon>
        <taxon>Pseudomonadati</taxon>
        <taxon>Pseudomonadota</taxon>
        <taxon>Alphaproteobacteria</taxon>
        <taxon>Hyphomicrobiales</taxon>
        <taxon>Rhizobiaceae</taxon>
        <taxon>Rhizobium/Agrobacterium group</taxon>
        <taxon>Rhizobium</taxon>
    </lineage>
</organism>
<comment type="caution">
    <text evidence="7">The sequence shown here is derived from an EMBL/GenBank/DDBJ whole genome shotgun (WGS) entry which is preliminary data.</text>
</comment>
<accession>A0A7W6ZNP2</accession>
<name>A0A7W6ZNP2_RHIET</name>
<evidence type="ECO:0000313" key="9">
    <source>
        <dbReference type="Proteomes" id="UP000557344"/>
    </source>
</evidence>
<evidence type="ECO:0000313" key="6">
    <source>
        <dbReference type="EMBL" id="MBB4483448.1"/>
    </source>
</evidence>
<dbReference type="SUPFAM" id="SSF48498">
    <property type="entry name" value="Tetracyclin repressor-like, C-terminal domain"/>
    <property type="match status" value="1"/>
</dbReference>
<dbReference type="InterPro" id="IPR025996">
    <property type="entry name" value="MT1864/Rv1816-like_C"/>
</dbReference>
<proteinExistence type="predicted"/>
<evidence type="ECO:0000259" key="5">
    <source>
        <dbReference type="PROSITE" id="PS50977"/>
    </source>
</evidence>
<evidence type="ECO:0000256" key="2">
    <source>
        <dbReference type="ARBA" id="ARBA00023125"/>
    </source>
</evidence>
<evidence type="ECO:0000256" key="3">
    <source>
        <dbReference type="ARBA" id="ARBA00023163"/>
    </source>
</evidence>
<dbReference type="GO" id="GO:0003700">
    <property type="term" value="F:DNA-binding transcription factor activity"/>
    <property type="evidence" value="ECO:0007669"/>
    <property type="project" value="TreeGrafter"/>
</dbReference>
<dbReference type="EMBL" id="JACIHU010000023">
    <property type="protein sequence ID" value="MBB4483448.1"/>
    <property type="molecule type" value="Genomic_DNA"/>
</dbReference>